<feature type="signal peptide" evidence="4">
    <location>
        <begin position="1"/>
        <end position="18"/>
    </location>
</feature>
<protein>
    <submittedName>
        <fullName evidence="6">Pyridine nucleotide-disulfide oxidoreductase-like protein</fullName>
    </submittedName>
</protein>
<reference evidence="6" key="1">
    <citation type="submission" date="2023-06" db="EMBL/GenBank/DDBJ databases">
        <title>Genome-scale phylogeny and comparative genomics of the fungal order Sordariales.</title>
        <authorList>
            <consortium name="Lawrence Berkeley National Laboratory"/>
            <person name="Hensen N."/>
            <person name="Bonometti L."/>
            <person name="Westerberg I."/>
            <person name="Brannstrom I.O."/>
            <person name="Guillou S."/>
            <person name="Cros-Aarteil S."/>
            <person name="Calhoun S."/>
            <person name="Haridas S."/>
            <person name="Kuo A."/>
            <person name="Mondo S."/>
            <person name="Pangilinan J."/>
            <person name="Riley R."/>
            <person name="LaButti K."/>
            <person name="Andreopoulos B."/>
            <person name="Lipzen A."/>
            <person name="Chen C."/>
            <person name="Yanf M."/>
            <person name="Daum C."/>
            <person name="Ng V."/>
            <person name="Clum A."/>
            <person name="Steindorff A."/>
            <person name="Ohm R."/>
            <person name="Martin F."/>
            <person name="Silar P."/>
            <person name="Natvig D."/>
            <person name="Lalanne C."/>
            <person name="Gautier V."/>
            <person name="Ament-velasquez S.L."/>
            <person name="Kruys A."/>
            <person name="Hutchinson M.I."/>
            <person name="Powell A.J."/>
            <person name="Barry K."/>
            <person name="Miller A.N."/>
            <person name="Grigoriev I.V."/>
            <person name="Debuchy R."/>
            <person name="Gladieux P."/>
            <person name="Thoren M.H."/>
            <person name="Johannesson H."/>
        </authorList>
    </citation>
    <scope>NUCLEOTIDE SEQUENCE</scope>
    <source>
        <strain evidence="6">SMH3187-1</strain>
    </source>
</reference>
<dbReference type="InterPro" id="IPR023753">
    <property type="entry name" value="FAD/NAD-binding_dom"/>
</dbReference>
<evidence type="ECO:0000256" key="2">
    <source>
        <dbReference type="ARBA" id="ARBA00022630"/>
    </source>
</evidence>
<dbReference type="Proteomes" id="UP001172155">
    <property type="component" value="Unassembled WGS sequence"/>
</dbReference>
<accession>A0AA40K1Z2</accession>
<evidence type="ECO:0000256" key="3">
    <source>
        <dbReference type="ARBA" id="ARBA00023002"/>
    </source>
</evidence>
<dbReference type="PRINTS" id="PR00469">
    <property type="entry name" value="PNDRDTASEII"/>
</dbReference>
<dbReference type="GO" id="GO:0097237">
    <property type="term" value="P:cellular response to toxic substance"/>
    <property type="evidence" value="ECO:0007669"/>
    <property type="project" value="UniProtKB-ARBA"/>
</dbReference>
<feature type="chain" id="PRO_5041338978" evidence="4">
    <location>
        <begin position="19"/>
        <end position="401"/>
    </location>
</feature>
<comment type="similarity">
    <text evidence="1">Belongs to the class-II pyridine nucleotide-disulfide oxidoreductase family.</text>
</comment>
<keyword evidence="7" id="KW-1185">Reference proteome</keyword>
<keyword evidence="3" id="KW-0560">Oxidoreductase</keyword>
<evidence type="ECO:0000313" key="7">
    <source>
        <dbReference type="Proteomes" id="UP001172155"/>
    </source>
</evidence>
<gene>
    <name evidence="6" type="ORF">B0T18DRAFT_481345</name>
</gene>
<dbReference type="EMBL" id="JAUKUD010000005">
    <property type="protein sequence ID" value="KAK0742905.1"/>
    <property type="molecule type" value="Genomic_DNA"/>
</dbReference>
<sequence>MRSVLGAVLATLAFAVNGVVLPRQTNTAPDFDAVIVGGGPAGLAALSGLARVRRKVLLIDSGVYRNAPTRHMHDVLGFDGVTPAYFRWAARQQLSHYGTVTMINGTVTHITPGDAQNTYFIITTSSPDTTQQSNLTARKVILATGLRDILPPTPGIRENWGTGIFWCPWCDGHEHADQPLGLLGPLTDAPGAVREMVTLNSDVVAFVNGTDTPAARAETEKKFPGWEKYLQLHNVTVDNRTIQAITRLREGTDGHEDPSLPTVAEHDLFSVVFREGLSVERAAFLASFPSEQTSKVGQDAGVQLLGGRLSADPTAGLVTNVAGVYAIGDANSDNVTNVPHALFSGKRTAVFLHVRLAREDGEKELSGSVARRDTELEARSLWDVVNGHPGDVLYAGAFDGN</sequence>
<evidence type="ECO:0000256" key="1">
    <source>
        <dbReference type="ARBA" id="ARBA00009333"/>
    </source>
</evidence>
<dbReference type="Pfam" id="PF07992">
    <property type="entry name" value="Pyr_redox_2"/>
    <property type="match status" value="1"/>
</dbReference>
<evidence type="ECO:0000259" key="5">
    <source>
        <dbReference type="Pfam" id="PF07992"/>
    </source>
</evidence>
<name>A0AA40K1Z2_9PEZI</name>
<dbReference type="PANTHER" id="PTHR48105">
    <property type="entry name" value="THIOREDOXIN REDUCTASE 1-RELATED-RELATED"/>
    <property type="match status" value="1"/>
</dbReference>
<evidence type="ECO:0000313" key="6">
    <source>
        <dbReference type="EMBL" id="KAK0742905.1"/>
    </source>
</evidence>
<keyword evidence="4" id="KW-0732">Signal</keyword>
<dbReference type="PRINTS" id="PR00368">
    <property type="entry name" value="FADPNR"/>
</dbReference>
<dbReference type="InterPro" id="IPR050097">
    <property type="entry name" value="Ferredoxin-NADP_redctase_2"/>
</dbReference>
<comment type="caution">
    <text evidence="6">The sequence shown here is derived from an EMBL/GenBank/DDBJ whole genome shotgun (WGS) entry which is preliminary data.</text>
</comment>
<organism evidence="6 7">
    <name type="scientific">Schizothecium vesticola</name>
    <dbReference type="NCBI Taxonomy" id="314040"/>
    <lineage>
        <taxon>Eukaryota</taxon>
        <taxon>Fungi</taxon>
        <taxon>Dikarya</taxon>
        <taxon>Ascomycota</taxon>
        <taxon>Pezizomycotina</taxon>
        <taxon>Sordariomycetes</taxon>
        <taxon>Sordariomycetidae</taxon>
        <taxon>Sordariales</taxon>
        <taxon>Schizotheciaceae</taxon>
        <taxon>Schizothecium</taxon>
    </lineage>
</organism>
<feature type="domain" description="FAD/NAD(P)-binding" evidence="5">
    <location>
        <begin position="32"/>
        <end position="344"/>
    </location>
</feature>
<dbReference type="Gene3D" id="3.50.50.60">
    <property type="entry name" value="FAD/NAD(P)-binding domain"/>
    <property type="match status" value="2"/>
</dbReference>
<dbReference type="InterPro" id="IPR036188">
    <property type="entry name" value="FAD/NAD-bd_sf"/>
</dbReference>
<keyword evidence="2" id="KW-0285">Flavoprotein</keyword>
<dbReference type="AlphaFoldDB" id="A0AA40K1Z2"/>
<evidence type="ECO:0000256" key="4">
    <source>
        <dbReference type="SAM" id="SignalP"/>
    </source>
</evidence>
<dbReference type="SUPFAM" id="SSF51905">
    <property type="entry name" value="FAD/NAD(P)-binding domain"/>
    <property type="match status" value="1"/>
</dbReference>
<dbReference type="GO" id="GO:0016491">
    <property type="term" value="F:oxidoreductase activity"/>
    <property type="evidence" value="ECO:0007669"/>
    <property type="project" value="UniProtKB-KW"/>
</dbReference>
<proteinExistence type="inferred from homology"/>